<dbReference type="Pfam" id="PF03401">
    <property type="entry name" value="TctC"/>
    <property type="match status" value="1"/>
</dbReference>
<comment type="caution">
    <text evidence="3">The sequence shown here is derived from an EMBL/GenBank/DDBJ whole genome shotgun (WGS) entry which is preliminary data.</text>
</comment>
<evidence type="ECO:0000313" key="3">
    <source>
        <dbReference type="EMBL" id="RZS86302.1"/>
    </source>
</evidence>
<dbReference type="CDD" id="cd07012">
    <property type="entry name" value="PBP2_Bug_TTT"/>
    <property type="match status" value="1"/>
</dbReference>
<dbReference type="InterPro" id="IPR005064">
    <property type="entry name" value="BUG"/>
</dbReference>
<gene>
    <name evidence="3" type="ORF">EV675_2342</name>
</gene>
<dbReference type="AlphaFoldDB" id="A0A4Q7NMP0"/>
<dbReference type="RefSeq" id="WP_130357407.1">
    <property type="nucleotide sequence ID" value="NZ_SGXC01000001.1"/>
</dbReference>
<dbReference type="PANTHER" id="PTHR42928:SF5">
    <property type="entry name" value="BLR1237 PROTEIN"/>
    <property type="match status" value="1"/>
</dbReference>
<evidence type="ECO:0000256" key="2">
    <source>
        <dbReference type="SAM" id="SignalP"/>
    </source>
</evidence>
<dbReference type="EMBL" id="SGXC01000001">
    <property type="protein sequence ID" value="RZS86302.1"/>
    <property type="molecule type" value="Genomic_DNA"/>
</dbReference>
<dbReference type="InterPro" id="IPR042100">
    <property type="entry name" value="Bug_dom1"/>
</dbReference>
<keyword evidence="4" id="KW-1185">Reference proteome</keyword>
<feature type="signal peptide" evidence="2">
    <location>
        <begin position="1"/>
        <end position="25"/>
    </location>
</feature>
<accession>A0A4Q7NMP0</accession>
<dbReference type="OrthoDB" id="9780943at2"/>
<dbReference type="PANTHER" id="PTHR42928">
    <property type="entry name" value="TRICARBOXYLATE-BINDING PROTEIN"/>
    <property type="match status" value="1"/>
</dbReference>
<name>A0A4Q7NMP0_9BURK</name>
<dbReference type="Proteomes" id="UP000292445">
    <property type="component" value="Unassembled WGS sequence"/>
</dbReference>
<evidence type="ECO:0000256" key="1">
    <source>
        <dbReference type="ARBA" id="ARBA00006987"/>
    </source>
</evidence>
<dbReference type="SUPFAM" id="SSF53850">
    <property type="entry name" value="Periplasmic binding protein-like II"/>
    <property type="match status" value="1"/>
</dbReference>
<keyword evidence="2" id="KW-0732">Signal</keyword>
<feature type="chain" id="PRO_5020211477" evidence="2">
    <location>
        <begin position="26"/>
        <end position="327"/>
    </location>
</feature>
<dbReference type="Gene3D" id="3.40.190.150">
    <property type="entry name" value="Bordetella uptake gene, domain 1"/>
    <property type="match status" value="1"/>
</dbReference>
<sequence length="327" mass="34208">MRLSGWWVRGGIACVFAAAFGTGMAADTAYPDKPVRLVVPYPPGGSLDIIGRVLAQKLTSSLGQSVVVENRSGASGAIGTQAVAKSSPDGYMLLMGSPTPISILPNISPAIQYDASHDLAPVGLVATGPHVLVINSRTPARDVREFVAYARKQGRPVSFGTFLGSPQDLAGYLFARDTGLSLQRVSYRGSGPALNDLASGVIQFMVVELAAALPFVESGHVRAIGIAADKRSPVLPDLPTVAEQGLPGIESGGWFGVFARAGTPEPVLDKLSRSLQQAVADPEVRARLASVGVTAATSTRPEFAAHVAREGERWRKAVAEFGIKPSE</sequence>
<proteinExistence type="inferred from homology"/>
<keyword evidence="3" id="KW-0675">Receptor</keyword>
<dbReference type="PIRSF" id="PIRSF017082">
    <property type="entry name" value="YflP"/>
    <property type="match status" value="1"/>
</dbReference>
<dbReference type="Gene3D" id="3.40.190.10">
    <property type="entry name" value="Periplasmic binding protein-like II"/>
    <property type="match status" value="1"/>
</dbReference>
<organism evidence="3 4">
    <name type="scientific">Pigmentiphaga kullae</name>
    <dbReference type="NCBI Taxonomy" id="151784"/>
    <lineage>
        <taxon>Bacteria</taxon>
        <taxon>Pseudomonadati</taxon>
        <taxon>Pseudomonadota</taxon>
        <taxon>Betaproteobacteria</taxon>
        <taxon>Burkholderiales</taxon>
        <taxon>Alcaligenaceae</taxon>
        <taxon>Pigmentiphaga</taxon>
    </lineage>
</organism>
<protein>
    <submittedName>
        <fullName evidence="3">Tripartite-type tricarboxylate transporter receptor subunit TctC</fullName>
    </submittedName>
</protein>
<reference evidence="3 4" key="1">
    <citation type="submission" date="2019-02" db="EMBL/GenBank/DDBJ databases">
        <title>Genomic Encyclopedia of Type Strains, Phase IV (KMG-IV): sequencing the most valuable type-strain genomes for metagenomic binning, comparative biology and taxonomic classification.</title>
        <authorList>
            <person name="Goeker M."/>
        </authorList>
    </citation>
    <scope>NUCLEOTIDE SEQUENCE [LARGE SCALE GENOMIC DNA]</scope>
    <source>
        <strain evidence="3 4">K24</strain>
    </source>
</reference>
<comment type="similarity">
    <text evidence="1">Belongs to the UPF0065 (bug) family.</text>
</comment>
<evidence type="ECO:0000313" key="4">
    <source>
        <dbReference type="Proteomes" id="UP000292445"/>
    </source>
</evidence>